<organism evidence="3 4">
    <name type="scientific">Arsenicicoccus cauae</name>
    <dbReference type="NCBI Taxonomy" id="2663847"/>
    <lineage>
        <taxon>Bacteria</taxon>
        <taxon>Bacillati</taxon>
        <taxon>Actinomycetota</taxon>
        <taxon>Actinomycetes</taxon>
        <taxon>Micrococcales</taxon>
        <taxon>Intrasporangiaceae</taxon>
        <taxon>Arsenicicoccus</taxon>
    </lineage>
</organism>
<feature type="transmembrane region" description="Helical" evidence="1">
    <location>
        <begin position="47"/>
        <end position="64"/>
    </location>
</feature>
<dbReference type="InterPro" id="IPR002881">
    <property type="entry name" value="DUF58"/>
</dbReference>
<accession>A0A6I3IC46</accession>
<evidence type="ECO:0000313" key="4">
    <source>
        <dbReference type="Proteomes" id="UP000431092"/>
    </source>
</evidence>
<sequence>MTAPIRDGRAGAATRQAGWSATPHHLGVVGVGVALAVAAVLGHRMDLLVVATPLLVVAVLGALGRPERPSRLRTAVRSDRLREGSTTTVTVDVEHDPRAEVLGVDLAPSDRLRPAVPHGATSTLLDGARHHGEHLVSPTVWGRHSVVRGEVRLSSAWAAHSSRFRAGEGHRLLALPSPERLPLRSDQLRPAQQLGRHLSRRAGEGSEFAEIRPFRPGDRVRRIHWPTSVRTGSLHVRTMSAEQDAQVMLLVDVLSDIPHADPGAPSSVEAAVQAAAHVAGHFSAAGDRVGLRVLGDATILPVAAGTGGRHLQRLLGALATVDPASDRQPDVQQLSLGLTPGSLLLALTPLTSRVVVDAVVALSRRGLDVACIDVTPTATTTDEDVEAVAWRLLTLERLRTADLLEREGIPVVAWQDASSVEELLRRLQARRERARA</sequence>
<keyword evidence="1" id="KW-1133">Transmembrane helix</keyword>
<protein>
    <submittedName>
        <fullName evidence="3">DUF58 domain-containing protein</fullName>
    </submittedName>
</protein>
<evidence type="ECO:0000256" key="1">
    <source>
        <dbReference type="SAM" id="Phobius"/>
    </source>
</evidence>
<evidence type="ECO:0000259" key="2">
    <source>
        <dbReference type="Pfam" id="PF01882"/>
    </source>
</evidence>
<keyword evidence="4" id="KW-1185">Reference proteome</keyword>
<keyword evidence="1" id="KW-0472">Membrane</keyword>
<evidence type="ECO:0000313" key="3">
    <source>
        <dbReference type="EMBL" id="MTB71247.1"/>
    </source>
</evidence>
<name>A0A6I3IC46_9MICO</name>
<dbReference type="PANTHER" id="PTHR33608">
    <property type="entry name" value="BLL2464 PROTEIN"/>
    <property type="match status" value="1"/>
</dbReference>
<gene>
    <name evidence="3" type="ORF">GGG17_04505</name>
</gene>
<dbReference type="PANTHER" id="PTHR33608:SF14">
    <property type="entry name" value="POSSIBLE CONSERVED SECRETED PROTEIN"/>
    <property type="match status" value="1"/>
</dbReference>
<dbReference type="AlphaFoldDB" id="A0A6I3IC46"/>
<comment type="caution">
    <text evidence="3">The sequence shown here is derived from an EMBL/GenBank/DDBJ whole genome shotgun (WGS) entry which is preliminary data.</text>
</comment>
<feature type="transmembrane region" description="Helical" evidence="1">
    <location>
        <begin position="21"/>
        <end position="41"/>
    </location>
</feature>
<dbReference type="RefSeq" id="WP_154592590.1">
    <property type="nucleotide sequence ID" value="NZ_WLVL01000018.1"/>
</dbReference>
<reference evidence="3 4" key="1">
    <citation type="submission" date="2019-11" db="EMBL/GenBank/DDBJ databases">
        <title>Whole genome sequencing identifies a novel species of the genus Arsenicicoccus isolated from human blood.</title>
        <authorList>
            <person name="Jeong J.H."/>
            <person name="Kweon O.J."/>
            <person name="Kim H.R."/>
            <person name="Kim T.-H."/>
            <person name="Ha S.-M."/>
            <person name="Lee M.-K."/>
        </authorList>
    </citation>
    <scope>NUCLEOTIDE SEQUENCE [LARGE SCALE GENOMIC DNA]</scope>
    <source>
        <strain evidence="3 4">MKL-02</strain>
    </source>
</reference>
<keyword evidence="1" id="KW-0812">Transmembrane</keyword>
<proteinExistence type="predicted"/>
<dbReference type="Pfam" id="PF01882">
    <property type="entry name" value="DUF58"/>
    <property type="match status" value="1"/>
</dbReference>
<dbReference type="Proteomes" id="UP000431092">
    <property type="component" value="Unassembled WGS sequence"/>
</dbReference>
<dbReference type="EMBL" id="WLVL01000018">
    <property type="protein sequence ID" value="MTB71247.1"/>
    <property type="molecule type" value="Genomic_DNA"/>
</dbReference>
<feature type="domain" description="DUF58" evidence="2">
    <location>
        <begin position="210"/>
        <end position="331"/>
    </location>
</feature>